<dbReference type="GO" id="GO:0006412">
    <property type="term" value="P:translation"/>
    <property type="evidence" value="ECO:0007669"/>
    <property type="project" value="InterPro"/>
</dbReference>
<dbReference type="Gene3D" id="3.30.780.10">
    <property type="entry name" value="SUI1-like domain"/>
    <property type="match status" value="1"/>
</dbReference>
<evidence type="ECO:0000256" key="3">
    <source>
        <dbReference type="ARBA" id="ARBA00022980"/>
    </source>
</evidence>
<keyword evidence="5" id="KW-0687">Ribonucleoprotein</keyword>
<protein>
    <recommendedName>
        <fullName evidence="6">Large ribosomal subunit protein mL49</fullName>
    </recommendedName>
    <alternativeName>
        <fullName evidence="7">39S ribosomal protein L49, mitochondrial</fullName>
    </alternativeName>
</protein>
<feature type="non-terminal residue" evidence="9">
    <location>
        <position position="1"/>
    </location>
</feature>
<keyword evidence="4" id="KW-0496">Mitochondrion</keyword>
<evidence type="ECO:0000256" key="6">
    <source>
        <dbReference type="ARBA" id="ARBA00035191"/>
    </source>
</evidence>
<reference evidence="9 10" key="1">
    <citation type="journal article" date="2019" name="Gigascience">
        <title>Whole-genome sequence of the oriental lung fluke Paragonimus westermani.</title>
        <authorList>
            <person name="Oey H."/>
            <person name="Zakrzewski M."/>
            <person name="Narain K."/>
            <person name="Devi K.R."/>
            <person name="Agatsuma T."/>
            <person name="Nawaratna S."/>
            <person name="Gobert G.N."/>
            <person name="Jones M.K."/>
            <person name="Ragan M.A."/>
            <person name="McManus D.P."/>
            <person name="Krause L."/>
        </authorList>
    </citation>
    <scope>NUCLEOTIDE SEQUENCE [LARGE SCALE GENOMIC DNA]</scope>
    <source>
        <strain evidence="9 10">IND2009</strain>
    </source>
</reference>
<comment type="similarity">
    <text evidence="2">Belongs to the mitochondrion-specific ribosomal protein mL49 family.</text>
</comment>
<proteinExistence type="inferred from homology"/>
<evidence type="ECO:0000256" key="7">
    <source>
        <dbReference type="ARBA" id="ARBA00035545"/>
    </source>
</evidence>
<keyword evidence="8" id="KW-1133">Transmembrane helix</keyword>
<evidence type="ECO:0000313" key="10">
    <source>
        <dbReference type="Proteomes" id="UP000324629"/>
    </source>
</evidence>
<dbReference type="Proteomes" id="UP000324629">
    <property type="component" value="Unassembled WGS sequence"/>
</dbReference>
<dbReference type="FunFam" id="3.30.780.10:FF:000009">
    <property type="entry name" value="39S ribosomal protein L49, mitochondrial"/>
    <property type="match status" value="1"/>
</dbReference>
<evidence type="ECO:0000256" key="8">
    <source>
        <dbReference type="SAM" id="Phobius"/>
    </source>
</evidence>
<evidence type="ECO:0000313" key="9">
    <source>
        <dbReference type="EMBL" id="KAA3672948.1"/>
    </source>
</evidence>
<comment type="caution">
    <text evidence="9">The sequence shown here is derived from an EMBL/GenBank/DDBJ whole genome shotgun (WGS) entry which is preliminary data.</text>
</comment>
<dbReference type="EMBL" id="QNGE01004378">
    <property type="protein sequence ID" value="KAA3672948.1"/>
    <property type="molecule type" value="Genomic_DNA"/>
</dbReference>
<dbReference type="Pfam" id="PF05046">
    <property type="entry name" value="Img2"/>
    <property type="match status" value="1"/>
</dbReference>
<keyword evidence="3 9" id="KW-0689">Ribosomal protein</keyword>
<dbReference type="PANTHER" id="PTHR13477">
    <property type="entry name" value="MITOCHONDRIAL 39S RIBOSOMAL PROTEIN L49"/>
    <property type="match status" value="1"/>
</dbReference>
<dbReference type="GO" id="GO:0005762">
    <property type="term" value="C:mitochondrial large ribosomal subunit"/>
    <property type="evidence" value="ECO:0007669"/>
    <property type="project" value="TreeGrafter"/>
</dbReference>
<feature type="transmembrane region" description="Helical" evidence="8">
    <location>
        <begin position="6"/>
        <end position="32"/>
    </location>
</feature>
<gene>
    <name evidence="9" type="ORF">DEA37_0010250</name>
</gene>
<dbReference type="GO" id="GO:0003735">
    <property type="term" value="F:structural constituent of ribosome"/>
    <property type="evidence" value="ECO:0007669"/>
    <property type="project" value="InterPro"/>
</dbReference>
<accession>A0A5J4NCG7</accession>
<organism evidence="9 10">
    <name type="scientific">Paragonimus westermani</name>
    <dbReference type="NCBI Taxonomy" id="34504"/>
    <lineage>
        <taxon>Eukaryota</taxon>
        <taxon>Metazoa</taxon>
        <taxon>Spiralia</taxon>
        <taxon>Lophotrochozoa</taxon>
        <taxon>Platyhelminthes</taxon>
        <taxon>Trematoda</taxon>
        <taxon>Digenea</taxon>
        <taxon>Plagiorchiida</taxon>
        <taxon>Troglotremata</taxon>
        <taxon>Troglotrematidae</taxon>
        <taxon>Paragonimus</taxon>
    </lineage>
</organism>
<sequence>CFDIFVVLSVALTWVISEAYFLISSYIFTIILQFSVNIRWWPTLQNPWEERSKFKPGETELPKIEYEISKSDFEWVKKIISTGEIPLPNEGLVTPTPSGWVPPNPELSKNCSYHVRRSKNHMLPVYYKEKPRKAAERSHGTRPLTVIRHIDGDMWALADDLRALLQPKCEGGLFLCQVDEATRVIKIEGIFLEEVSQFLLSRGF</sequence>
<dbReference type="InterPro" id="IPR007740">
    <property type="entry name" value="Ribosomal_mL49"/>
</dbReference>
<keyword evidence="10" id="KW-1185">Reference proteome</keyword>
<name>A0A5J4NCG7_9TREM</name>
<keyword evidence="8" id="KW-0472">Membrane</keyword>
<evidence type="ECO:0000256" key="1">
    <source>
        <dbReference type="ARBA" id="ARBA00004173"/>
    </source>
</evidence>
<evidence type="ECO:0000256" key="5">
    <source>
        <dbReference type="ARBA" id="ARBA00023274"/>
    </source>
</evidence>
<evidence type="ECO:0000256" key="2">
    <source>
        <dbReference type="ARBA" id="ARBA00005677"/>
    </source>
</evidence>
<evidence type="ECO:0000256" key="4">
    <source>
        <dbReference type="ARBA" id="ARBA00023128"/>
    </source>
</evidence>
<keyword evidence="8" id="KW-0812">Transmembrane</keyword>
<dbReference type="AlphaFoldDB" id="A0A5J4NCG7"/>
<comment type="subcellular location">
    <subcellularLocation>
        <location evidence="1">Mitochondrion</location>
    </subcellularLocation>
</comment>
<dbReference type="PANTHER" id="PTHR13477:SF0">
    <property type="entry name" value="LARGE RIBOSOMAL SUBUNIT PROTEIN ML49"/>
    <property type="match status" value="1"/>
</dbReference>